<evidence type="ECO:0000259" key="2">
    <source>
        <dbReference type="Pfam" id="PF02517"/>
    </source>
</evidence>
<reference evidence="4" key="1">
    <citation type="journal article" date="2013" name="Stand. Genomic Sci.">
        <title>Complete genome sequence of Desulfocapsa sulfexigens, a marine deltaproteobacterium specialized in disproportionating inorganic sulfur compounds.</title>
        <authorList>
            <person name="Finster K.W."/>
            <person name="Kjeldsen K.U."/>
            <person name="Kube M."/>
            <person name="Reinhardt R."/>
            <person name="Mussmann M."/>
            <person name="Amann R."/>
            <person name="Schreiber L."/>
        </authorList>
    </citation>
    <scope>NUCLEOTIDE SEQUENCE [LARGE SCALE GENOMIC DNA]</scope>
    <source>
        <strain evidence="4">DSM 10523 / SB164P1</strain>
    </source>
</reference>
<keyword evidence="1" id="KW-0812">Transmembrane</keyword>
<dbReference type="Proteomes" id="UP000011721">
    <property type="component" value="Chromosome"/>
</dbReference>
<dbReference type="GO" id="GO:0004175">
    <property type="term" value="F:endopeptidase activity"/>
    <property type="evidence" value="ECO:0007669"/>
    <property type="project" value="UniProtKB-ARBA"/>
</dbReference>
<dbReference type="eggNOG" id="COG1266">
    <property type="taxonomic scope" value="Bacteria"/>
</dbReference>
<keyword evidence="3" id="KW-0378">Hydrolase</keyword>
<feature type="transmembrane region" description="Helical" evidence="1">
    <location>
        <begin position="113"/>
        <end position="133"/>
    </location>
</feature>
<keyword evidence="3" id="KW-0645">Protease</keyword>
<dbReference type="HOGENOM" id="CLU_078735_0_0_7"/>
<evidence type="ECO:0000313" key="3">
    <source>
        <dbReference type="EMBL" id="AGF76879.1"/>
    </source>
</evidence>
<dbReference type="STRING" id="1167006.UWK_00294"/>
<keyword evidence="1" id="KW-0472">Membrane</keyword>
<name>M1NAL1_DESSD</name>
<proteinExistence type="predicted"/>
<feature type="transmembrane region" description="Helical" evidence="1">
    <location>
        <begin position="201"/>
        <end position="224"/>
    </location>
</feature>
<keyword evidence="4" id="KW-1185">Reference proteome</keyword>
<dbReference type="EMBL" id="CP003985">
    <property type="protein sequence ID" value="AGF76879.1"/>
    <property type="molecule type" value="Genomic_DNA"/>
</dbReference>
<dbReference type="InterPro" id="IPR003675">
    <property type="entry name" value="Rce1/LyrA-like_dom"/>
</dbReference>
<dbReference type="RefSeq" id="WP_015402578.1">
    <property type="nucleotide sequence ID" value="NC_020304.1"/>
</dbReference>
<evidence type="ECO:0000313" key="4">
    <source>
        <dbReference type="Proteomes" id="UP000011721"/>
    </source>
</evidence>
<dbReference type="NCBIfam" id="TIGR03008">
    <property type="entry name" value="pepcterm_CAAX"/>
    <property type="match status" value="1"/>
</dbReference>
<dbReference type="InterPro" id="IPR014346">
    <property type="entry name" value="Prenyl_protease-related"/>
</dbReference>
<dbReference type="Pfam" id="PF02517">
    <property type="entry name" value="Rce1-like"/>
    <property type="match status" value="1"/>
</dbReference>
<evidence type="ECO:0000256" key="1">
    <source>
        <dbReference type="SAM" id="Phobius"/>
    </source>
</evidence>
<keyword evidence="1" id="KW-1133">Transmembrane helix</keyword>
<feature type="domain" description="CAAX prenyl protease 2/Lysostaphin resistance protein A-like" evidence="2">
    <location>
        <begin position="120"/>
        <end position="210"/>
    </location>
</feature>
<feature type="transmembrane region" description="Helical" evidence="1">
    <location>
        <begin position="68"/>
        <end position="89"/>
    </location>
</feature>
<dbReference type="GO" id="GO:0080120">
    <property type="term" value="P:CAAX-box protein maturation"/>
    <property type="evidence" value="ECO:0007669"/>
    <property type="project" value="UniProtKB-ARBA"/>
</dbReference>
<dbReference type="GO" id="GO:0006508">
    <property type="term" value="P:proteolysis"/>
    <property type="evidence" value="ECO:0007669"/>
    <property type="project" value="UniProtKB-KW"/>
</dbReference>
<dbReference type="KEGG" id="dsf:UWK_00294"/>
<feature type="transmembrane region" description="Helical" evidence="1">
    <location>
        <begin position="154"/>
        <end position="172"/>
    </location>
</feature>
<dbReference type="OrthoDB" id="9787923at2"/>
<feature type="transmembrane region" description="Helical" evidence="1">
    <location>
        <begin position="178"/>
        <end position="194"/>
    </location>
</feature>
<feature type="transmembrane region" description="Helical" evidence="1">
    <location>
        <begin position="40"/>
        <end position="56"/>
    </location>
</feature>
<dbReference type="AlphaFoldDB" id="M1NAL1"/>
<gene>
    <name evidence="3" type="ordered locus">UWK_00294</name>
</gene>
<sequence>MPKKSMAGFIRKPWLPYVVPFALFMLLTEPARYFPALVPYLYVTKTVLVGGTLWLWRHVYADDFATVLTPGEFVVAILCGLLVLVLWIVPEGLFYQLDSGTGFNPYVMAESKGLAIGLIAIRLIGASIVVPVMEELFWRSFLMRYLVDVDFRSVALGTFTWLSFLGVAILFGLEHHRIVAGILAGLLYGALLLRQKKLRGVVIAHGVTNFGLGVYVVVTGNWLFW</sequence>
<accession>M1NAL1</accession>
<protein>
    <submittedName>
        <fullName evidence="3">CAAX prenyl protease-related protein</fullName>
    </submittedName>
</protein>
<organism evidence="3 4">
    <name type="scientific">Desulfocapsa sulfexigens (strain DSM 10523 / SB164P1)</name>
    <dbReference type="NCBI Taxonomy" id="1167006"/>
    <lineage>
        <taxon>Bacteria</taxon>
        <taxon>Pseudomonadati</taxon>
        <taxon>Thermodesulfobacteriota</taxon>
        <taxon>Desulfobulbia</taxon>
        <taxon>Desulfobulbales</taxon>
        <taxon>Desulfocapsaceae</taxon>
        <taxon>Desulfocapsa</taxon>
    </lineage>
</organism>